<dbReference type="InterPro" id="IPR038042">
    <property type="entry name" value="Gp37-like"/>
</dbReference>
<dbReference type="RefSeq" id="WP_156566428.1">
    <property type="nucleotide sequence ID" value="NZ_CACRTZ010000029.1"/>
</dbReference>
<evidence type="ECO:0000313" key="1">
    <source>
        <dbReference type="EMBL" id="VYU52061.1"/>
    </source>
</evidence>
<dbReference type="Pfam" id="PF09646">
    <property type="entry name" value="Gp37"/>
    <property type="match status" value="1"/>
</dbReference>
<gene>
    <name evidence="1" type="ORF">EMLFYP7_02685</name>
</gene>
<dbReference type="SUPFAM" id="SSF143749">
    <property type="entry name" value="Phage tail protein-like"/>
    <property type="match status" value="1"/>
</dbReference>
<reference evidence="1" key="1">
    <citation type="submission" date="2019-11" db="EMBL/GenBank/DDBJ databases">
        <authorList>
            <person name="Feng L."/>
        </authorList>
    </citation>
    <scope>NUCLEOTIDE SEQUENCE</scope>
    <source>
        <strain evidence="1">EMassiliensisLFYP7</strain>
    </source>
</reference>
<dbReference type="EMBL" id="CACRTZ010000029">
    <property type="protein sequence ID" value="VYU52061.1"/>
    <property type="molecule type" value="Genomic_DNA"/>
</dbReference>
<dbReference type="InterPro" id="IPR018602">
    <property type="entry name" value="Gp37/STM4215"/>
</dbReference>
<organism evidence="1">
    <name type="scientific">Phytobacter massiliensis</name>
    <dbReference type="NCBI Taxonomy" id="1485952"/>
    <lineage>
        <taxon>Bacteria</taxon>
        <taxon>Pseudomonadati</taxon>
        <taxon>Pseudomonadota</taxon>
        <taxon>Gammaproteobacteria</taxon>
        <taxon>Enterobacterales</taxon>
        <taxon>Enterobacteriaceae</taxon>
        <taxon>Phytobacter</taxon>
    </lineage>
</organism>
<dbReference type="InterPro" id="IPR035934">
    <property type="entry name" value="Phage_tail_protein-like_sf"/>
</dbReference>
<sequence length="150" mass="16343">METSAVITALMEYLRELNPDMDVSISTQSATDYIPLNNRPAVLIHCSGADFAATESTDAVVQRRTLHFTATVIAPQADALNALDRTRQTLGGIALPGCDRLLWMKSETFIGNNAGFACYALEMASSALFIANQESKDLPLLTIVNYEEIQ</sequence>
<protein>
    <submittedName>
        <fullName evidence="1">Gp37 protein</fullName>
    </submittedName>
</protein>
<dbReference type="AlphaFoldDB" id="A0A6N3FIZ0"/>
<dbReference type="Gene3D" id="3.30.2000.10">
    <property type="entry name" value="Phage tail protein-like"/>
    <property type="match status" value="1"/>
</dbReference>
<accession>A0A6N3FIZ0</accession>
<name>A0A6N3FIZ0_9ENTR</name>
<proteinExistence type="predicted"/>